<organism evidence="1 2">
    <name type="scientific">Morus notabilis</name>
    <dbReference type="NCBI Taxonomy" id="981085"/>
    <lineage>
        <taxon>Eukaryota</taxon>
        <taxon>Viridiplantae</taxon>
        <taxon>Streptophyta</taxon>
        <taxon>Embryophyta</taxon>
        <taxon>Tracheophyta</taxon>
        <taxon>Spermatophyta</taxon>
        <taxon>Magnoliopsida</taxon>
        <taxon>eudicotyledons</taxon>
        <taxon>Gunneridae</taxon>
        <taxon>Pentapetalae</taxon>
        <taxon>rosids</taxon>
        <taxon>fabids</taxon>
        <taxon>Rosales</taxon>
        <taxon>Moraceae</taxon>
        <taxon>Moreae</taxon>
        <taxon>Morus</taxon>
    </lineage>
</organism>
<dbReference type="EMBL" id="KE345171">
    <property type="protein sequence ID" value="EXB94680.1"/>
    <property type="molecule type" value="Genomic_DNA"/>
</dbReference>
<gene>
    <name evidence="1" type="ORF">L484_001888</name>
</gene>
<evidence type="ECO:0000313" key="1">
    <source>
        <dbReference type="EMBL" id="EXB94680.1"/>
    </source>
</evidence>
<protein>
    <submittedName>
        <fullName evidence="1">Uncharacterized protein</fullName>
    </submittedName>
</protein>
<evidence type="ECO:0000313" key="2">
    <source>
        <dbReference type="Proteomes" id="UP000030645"/>
    </source>
</evidence>
<sequence>MWPQQHKEHRWSRPLHKEKIKKKLRLAAGFIAAGTVDDWSQPSDRASDGRAAVYHRGCTQWWSGGRHIWSGSRHTIATLGFQAALGYGPEHPKKIRAHLGPVTKEANTCHIGLVLK</sequence>
<name>W9RVM7_9ROSA</name>
<dbReference type="AlphaFoldDB" id="W9RVM7"/>
<dbReference type="Proteomes" id="UP000030645">
    <property type="component" value="Unassembled WGS sequence"/>
</dbReference>
<accession>W9RVM7</accession>
<proteinExistence type="predicted"/>
<keyword evidence="2" id="KW-1185">Reference proteome</keyword>
<reference evidence="2" key="1">
    <citation type="submission" date="2013-01" db="EMBL/GenBank/DDBJ databases">
        <title>Draft Genome Sequence of a Mulberry Tree, Morus notabilis C.K. Schneid.</title>
        <authorList>
            <person name="He N."/>
            <person name="Zhao S."/>
        </authorList>
    </citation>
    <scope>NUCLEOTIDE SEQUENCE</scope>
</reference>